<protein>
    <submittedName>
        <fullName evidence="3">MBL fold metallo-hydrolase</fullName>
    </submittedName>
</protein>
<dbReference type="AlphaFoldDB" id="A0A937K0W1"/>
<comment type="caution">
    <text evidence="3">The sequence shown here is derived from an EMBL/GenBank/DDBJ whole genome shotgun (WGS) entry which is preliminary data.</text>
</comment>
<gene>
    <name evidence="3" type="ORF">JL102_21535</name>
</gene>
<dbReference type="EMBL" id="JAESIY010000016">
    <property type="protein sequence ID" value="MBL3658748.1"/>
    <property type="molecule type" value="Genomic_DNA"/>
</dbReference>
<name>A0A937K0W1_9BACT</name>
<dbReference type="Proteomes" id="UP000659388">
    <property type="component" value="Unassembled WGS sequence"/>
</dbReference>
<accession>A0A937K0W1</accession>
<evidence type="ECO:0000259" key="1">
    <source>
        <dbReference type="Pfam" id="PF12706"/>
    </source>
</evidence>
<dbReference type="GO" id="GO:0070290">
    <property type="term" value="F:N-acylphosphatidylethanolamine-specific phospholipase D activity"/>
    <property type="evidence" value="ECO:0007669"/>
    <property type="project" value="TreeGrafter"/>
</dbReference>
<dbReference type="GO" id="GO:0070292">
    <property type="term" value="P:N-acylphosphatidylethanolamine metabolic process"/>
    <property type="evidence" value="ECO:0007669"/>
    <property type="project" value="TreeGrafter"/>
</dbReference>
<dbReference type="SUPFAM" id="SSF56281">
    <property type="entry name" value="Metallo-hydrolase/oxidoreductase"/>
    <property type="match status" value="1"/>
</dbReference>
<evidence type="ECO:0000313" key="4">
    <source>
        <dbReference type="Proteomes" id="UP000659388"/>
    </source>
</evidence>
<dbReference type="PANTHER" id="PTHR15032:SF32">
    <property type="entry name" value="METALLO-BETA-LACTAMASE DOMAIN-CONTAINING PROTEIN"/>
    <property type="match status" value="1"/>
</dbReference>
<dbReference type="GO" id="GO:0005737">
    <property type="term" value="C:cytoplasm"/>
    <property type="evidence" value="ECO:0007669"/>
    <property type="project" value="TreeGrafter"/>
</dbReference>
<dbReference type="InterPro" id="IPR001279">
    <property type="entry name" value="Metallo-B-lactamas"/>
</dbReference>
<proteinExistence type="predicted"/>
<dbReference type="Gene3D" id="3.60.15.10">
    <property type="entry name" value="Ribonuclease Z/Hydroxyacylglutathione hydrolase-like"/>
    <property type="match status" value="1"/>
</dbReference>
<feature type="domain" description="Metallo-beta-lactamase" evidence="1">
    <location>
        <begin position="266"/>
        <end position="423"/>
    </location>
</feature>
<feature type="domain" description="Diiron non-heme beta-hydroxylase N-terminal" evidence="2">
    <location>
        <begin position="5"/>
        <end position="235"/>
    </location>
</feature>
<organism evidence="3 4">
    <name type="scientific">Fulvivirga sediminis</name>
    <dbReference type="NCBI Taxonomy" id="2803949"/>
    <lineage>
        <taxon>Bacteria</taxon>
        <taxon>Pseudomonadati</taxon>
        <taxon>Bacteroidota</taxon>
        <taxon>Cytophagia</taxon>
        <taxon>Cytophagales</taxon>
        <taxon>Fulvivirgaceae</taxon>
        <taxon>Fulvivirga</taxon>
    </lineage>
</organism>
<dbReference type="RefSeq" id="WP_202246544.1">
    <property type="nucleotide sequence ID" value="NZ_JAESIY010000016.1"/>
</dbReference>
<dbReference type="InterPro" id="IPR041141">
    <property type="entry name" value="CmlA_N"/>
</dbReference>
<keyword evidence="4" id="KW-1185">Reference proteome</keyword>
<dbReference type="PANTHER" id="PTHR15032">
    <property type="entry name" value="N-ACYL-PHOSPHATIDYLETHANOLAMINE-HYDROLYZING PHOSPHOLIPASE D"/>
    <property type="match status" value="1"/>
</dbReference>
<dbReference type="InterPro" id="IPR036866">
    <property type="entry name" value="RibonucZ/Hydroxyglut_hydro"/>
</dbReference>
<reference evidence="3" key="1">
    <citation type="submission" date="2021-01" db="EMBL/GenBank/DDBJ databases">
        <title>Fulvivirga kasyanovii gen. nov., sp nov., a novel member of the phylum Bacteroidetes isolated from seawater in a mussel farm.</title>
        <authorList>
            <person name="Zhao L.-H."/>
            <person name="Wang Z.-J."/>
        </authorList>
    </citation>
    <scope>NUCLEOTIDE SEQUENCE</scope>
    <source>
        <strain evidence="3">2943</strain>
    </source>
</reference>
<dbReference type="GO" id="GO:0070291">
    <property type="term" value="P:N-acylethanolamine metabolic process"/>
    <property type="evidence" value="ECO:0007669"/>
    <property type="project" value="TreeGrafter"/>
</dbReference>
<sequence length="528" mass="60601">MDKVYLKQNVVIEPLIDNWYAWSHLISPATAAMNIKNRHMEIMESYAESPELHEMAVANPALLGGPFIDYPERRVEDIEDLIARTKKDRANMFYLANALVELDKILLSSAKGYSLQDLYKQVPDILKGYVELVYDLNNQPSYRLIEPLLFKSEFYDNSAQSLMMSLIDKDDRPFVMSTPRLVDDKSVELRIPFNAELIDTLFAMKATPRPLQEVLDKVEVPQEKIELFKSFFTTEQPRAYESYEGDSIRWRYFGHACILIEANGFNVLFDPVLSYTYESDISRYTYEDLPEQIDYVVITHNHQDHILLETLLQIRHKVKNIVVPRSGGGALQDPSLKHTLTYLGFNNTIELDELESIDTPTGILTSIPFFGEHADLNIRTKAAWLIEINNKKIMLAADSCNLEPALYEHVQKLYGDVDVLFLGMECDGAPLSWLYGPLLSKSLPSDMDKSRRLAGSNYERGIDIVDRFDCKEVYVYAMGQEPWLNHVMAVKYTEDSNPIMASNKLMEVCKDNGRVAERLFGEKELELK</sequence>
<dbReference type="Pfam" id="PF18456">
    <property type="entry name" value="CmlA_N"/>
    <property type="match status" value="1"/>
</dbReference>
<dbReference type="Pfam" id="PF12706">
    <property type="entry name" value="Lactamase_B_2"/>
    <property type="match status" value="1"/>
</dbReference>
<evidence type="ECO:0000259" key="2">
    <source>
        <dbReference type="Pfam" id="PF18456"/>
    </source>
</evidence>
<evidence type="ECO:0000313" key="3">
    <source>
        <dbReference type="EMBL" id="MBL3658748.1"/>
    </source>
</evidence>